<dbReference type="EMBL" id="CM035436">
    <property type="protein sequence ID" value="KAH7289091.1"/>
    <property type="molecule type" value="Genomic_DNA"/>
</dbReference>
<gene>
    <name evidence="2" type="ORF">KP509_31G057000</name>
</gene>
<feature type="compositionally biased region" description="Polar residues" evidence="1">
    <location>
        <begin position="377"/>
        <end position="393"/>
    </location>
</feature>
<protein>
    <submittedName>
        <fullName evidence="2">Uncharacterized protein</fullName>
    </submittedName>
</protein>
<organism evidence="2 3">
    <name type="scientific">Ceratopteris richardii</name>
    <name type="common">Triangle waterfern</name>
    <dbReference type="NCBI Taxonomy" id="49495"/>
    <lineage>
        <taxon>Eukaryota</taxon>
        <taxon>Viridiplantae</taxon>
        <taxon>Streptophyta</taxon>
        <taxon>Embryophyta</taxon>
        <taxon>Tracheophyta</taxon>
        <taxon>Polypodiopsida</taxon>
        <taxon>Polypodiidae</taxon>
        <taxon>Polypodiales</taxon>
        <taxon>Pteridineae</taxon>
        <taxon>Pteridaceae</taxon>
        <taxon>Parkerioideae</taxon>
        <taxon>Ceratopteris</taxon>
    </lineage>
</organism>
<feature type="region of interest" description="Disordered" evidence="1">
    <location>
        <begin position="201"/>
        <end position="220"/>
    </location>
</feature>
<keyword evidence="3" id="KW-1185">Reference proteome</keyword>
<feature type="compositionally biased region" description="Low complexity" evidence="1">
    <location>
        <begin position="277"/>
        <end position="289"/>
    </location>
</feature>
<dbReference type="PANTHER" id="PTHR31722:SF0">
    <property type="entry name" value="OS06G0675200 PROTEIN"/>
    <property type="match status" value="1"/>
</dbReference>
<feature type="region of interest" description="Disordered" evidence="1">
    <location>
        <begin position="581"/>
        <end position="602"/>
    </location>
</feature>
<proteinExistence type="predicted"/>
<name>A0A8T2R051_CERRI</name>
<evidence type="ECO:0000256" key="1">
    <source>
        <dbReference type="SAM" id="MobiDB-lite"/>
    </source>
</evidence>
<feature type="region of interest" description="Disordered" evidence="1">
    <location>
        <begin position="359"/>
        <end position="400"/>
    </location>
</feature>
<dbReference type="AlphaFoldDB" id="A0A8T2R051"/>
<dbReference type="OrthoDB" id="1920857at2759"/>
<evidence type="ECO:0000313" key="2">
    <source>
        <dbReference type="EMBL" id="KAH7289091.1"/>
    </source>
</evidence>
<feature type="region of interest" description="Disordered" evidence="1">
    <location>
        <begin position="122"/>
        <end position="141"/>
    </location>
</feature>
<dbReference type="Proteomes" id="UP000825935">
    <property type="component" value="Chromosome 31"/>
</dbReference>
<dbReference type="OMA" id="NCAAMES"/>
<comment type="caution">
    <text evidence="2">The sequence shown here is derived from an EMBL/GenBank/DDBJ whole genome shotgun (WGS) entry which is preliminary data.</text>
</comment>
<dbReference type="PANTHER" id="PTHR31722">
    <property type="entry name" value="OS06G0675200 PROTEIN"/>
    <property type="match status" value="1"/>
</dbReference>
<accession>A0A8T2R051</accession>
<evidence type="ECO:0000313" key="3">
    <source>
        <dbReference type="Proteomes" id="UP000825935"/>
    </source>
</evidence>
<feature type="compositionally biased region" description="Low complexity" evidence="1">
    <location>
        <begin position="584"/>
        <end position="594"/>
    </location>
</feature>
<sequence length="602" mass="65498">MGSSTLLRRDCENACSRPLEAEEFNFCAFQGSHGNFDAFNFSVGGDVRTDAYADVSGATSVSAGIQAFFQLSDISKATHSAKYGASDDYEQMFRVEGDDLDQGWTSPRISFSQDLAFEELKKSESSGVASPDKRRWQGGADEEDLHSSEFEFLSSGGVAYNGFPHRKDDPMMSAEELFSDGKILPMNAQEMIQSSNDNLKLTRSGLTDSHSTEGISEPRYGEVTECSSKFSSSDADRSDPCINLKQKDVVTSIDIPRPKPPSSCEVAHPLDVGADISPSSSPPRSSNSPANELNDVTSMSCAPHRANSKYSFKIKELFKHKRSNSSINPHLTRDNSSAATPTCRIPIASRSFWPFLRSNSAGESKTTTPPVPTLPPRSNSAGDGNTSRTTQKPDQGALLNVDKDAGILDSNARDNVEPATEILPITQAQADADLPSNCAAMESTSGCAEHLKQVSDEEEESALSINSRRIHLSKGKGRLSGSPGRSARRRYIYTASNFLRGSPGRRGGMGSLAKVNASRIMLRNLERCSAERRLFRESSARRAISYPVSVRVSPVLNVAVYRGGKVPSAGIFGLRGFFSSNKKQQQPQQQQQQQLNNWRSDA</sequence>
<feature type="region of interest" description="Disordered" evidence="1">
    <location>
        <begin position="252"/>
        <end position="302"/>
    </location>
</feature>
<reference evidence="2" key="1">
    <citation type="submission" date="2021-08" db="EMBL/GenBank/DDBJ databases">
        <title>WGS assembly of Ceratopteris richardii.</title>
        <authorList>
            <person name="Marchant D.B."/>
            <person name="Chen G."/>
            <person name="Jenkins J."/>
            <person name="Shu S."/>
            <person name="Leebens-Mack J."/>
            <person name="Grimwood J."/>
            <person name="Schmutz J."/>
            <person name="Soltis P."/>
            <person name="Soltis D."/>
            <person name="Chen Z.-H."/>
        </authorList>
    </citation>
    <scope>NUCLEOTIDE SEQUENCE</scope>
    <source>
        <strain evidence="2">Whitten #5841</strain>
        <tissue evidence="2">Leaf</tissue>
    </source>
</reference>
<feature type="compositionally biased region" description="Polar residues" evidence="1">
    <location>
        <begin position="290"/>
        <end position="300"/>
    </location>
</feature>
<feature type="compositionally biased region" description="Polar residues" evidence="1">
    <location>
        <begin position="201"/>
        <end position="214"/>
    </location>
</feature>